<dbReference type="Pfam" id="PF07690">
    <property type="entry name" value="MFS_1"/>
    <property type="match status" value="1"/>
</dbReference>
<feature type="transmembrane region" description="Helical" evidence="9">
    <location>
        <begin position="303"/>
        <end position="325"/>
    </location>
</feature>
<dbReference type="PROSITE" id="PS50850">
    <property type="entry name" value="MFS"/>
    <property type="match status" value="1"/>
</dbReference>
<comment type="caution">
    <text evidence="11">The sequence shown here is derived from an EMBL/GenBank/DDBJ whole genome shotgun (WGS) entry which is preliminary data.</text>
</comment>
<dbReference type="InterPro" id="IPR011701">
    <property type="entry name" value="MFS"/>
</dbReference>
<evidence type="ECO:0000256" key="7">
    <source>
        <dbReference type="ARBA" id="ARBA00023136"/>
    </source>
</evidence>
<evidence type="ECO:0000256" key="1">
    <source>
        <dbReference type="ARBA" id="ARBA00004651"/>
    </source>
</evidence>
<feature type="transmembrane region" description="Helical" evidence="9">
    <location>
        <begin position="136"/>
        <end position="161"/>
    </location>
</feature>
<comment type="similarity">
    <text evidence="2">Belongs to the major facilitator superfamily. EmrB family.</text>
</comment>
<evidence type="ECO:0000313" key="12">
    <source>
        <dbReference type="Proteomes" id="UP001230156"/>
    </source>
</evidence>
<dbReference type="PANTHER" id="PTHR42718:SF9">
    <property type="entry name" value="MAJOR FACILITATOR SUPERFAMILY MULTIDRUG TRANSPORTER MFSC"/>
    <property type="match status" value="1"/>
</dbReference>
<dbReference type="InterPro" id="IPR036259">
    <property type="entry name" value="MFS_trans_sf"/>
</dbReference>
<feature type="transmembrane region" description="Helical" evidence="9">
    <location>
        <begin position="367"/>
        <end position="387"/>
    </location>
</feature>
<dbReference type="PANTHER" id="PTHR42718">
    <property type="entry name" value="MAJOR FACILITATOR SUPERFAMILY MULTIDRUG TRANSPORTER MFSC"/>
    <property type="match status" value="1"/>
</dbReference>
<keyword evidence="6 9" id="KW-1133">Transmembrane helix</keyword>
<gene>
    <name evidence="11" type="ORF">Q8A70_17820</name>
</gene>
<dbReference type="CDD" id="cd17503">
    <property type="entry name" value="MFS_LmrB_MDR_like"/>
    <property type="match status" value="1"/>
</dbReference>
<dbReference type="InterPro" id="IPR004638">
    <property type="entry name" value="EmrB-like"/>
</dbReference>
<name>A0ABU0YRD2_9PROT</name>
<evidence type="ECO:0000256" key="4">
    <source>
        <dbReference type="ARBA" id="ARBA00022475"/>
    </source>
</evidence>
<evidence type="ECO:0000256" key="2">
    <source>
        <dbReference type="ARBA" id="ARBA00008537"/>
    </source>
</evidence>
<organism evidence="11 12">
    <name type="scientific">Dongia sedimenti</name>
    <dbReference type="NCBI Taxonomy" id="3064282"/>
    <lineage>
        <taxon>Bacteria</taxon>
        <taxon>Pseudomonadati</taxon>
        <taxon>Pseudomonadota</taxon>
        <taxon>Alphaproteobacteria</taxon>
        <taxon>Rhodospirillales</taxon>
        <taxon>Dongiaceae</taxon>
        <taxon>Dongia</taxon>
    </lineage>
</organism>
<evidence type="ECO:0000256" key="6">
    <source>
        <dbReference type="ARBA" id="ARBA00022989"/>
    </source>
</evidence>
<keyword evidence="5 9" id="KW-0812">Transmembrane</keyword>
<feature type="transmembrane region" description="Helical" evidence="9">
    <location>
        <begin position="110"/>
        <end position="130"/>
    </location>
</feature>
<evidence type="ECO:0000256" key="9">
    <source>
        <dbReference type="SAM" id="Phobius"/>
    </source>
</evidence>
<proteinExistence type="inferred from homology"/>
<dbReference type="RefSeq" id="WP_379957634.1">
    <property type="nucleotide sequence ID" value="NZ_JAUYVI010000005.1"/>
</dbReference>
<feature type="domain" description="Major facilitator superfamily (MFS) profile" evidence="10">
    <location>
        <begin position="45"/>
        <end position="542"/>
    </location>
</feature>
<feature type="transmembrane region" description="Helical" evidence="9">
    <location>
        <begin position="168"/>
        <end position="187"/>
    </location>
</feature>
<feature type="transmembrane region" description="Helical" evidence="9">
    <location>
        <begin position="199"/>
        <end position="220"/>
    </location>
</feature>
<feature type="transmembrane region" description="Helical" evidence="9">
    <location>
        <begin position="337"/>
        <end position="355"/>
    </location>
</feature>
<feature type="region of interest" description="Disordered" evidence="8">
    <location>
        <begin position="7"/>
        <end position="28"/>
    </location>
</feature>
<keyword evidence="7 9" id="KW-0472">Membrane</keyword>
<dbReference type="EMBL" id="JAUYVI010000005">
    <property type="protein sequence ID" value="MDQ7249551.1"/>
    <property type="molecule type" value="Genomic_DNA"/>
</dbReference>
<accession>A0ABU0YRD2</accession>
<dbReference type="Proteomes" id="UP001230156">
    <property type="component" value="Unassembled WGS sequence"/>
</dbReference>
<evidence type="ECO:0000259" key="10">
    <source>
        <dbReference type="PROSITE" id="PS50850"/>
    </source>
</evidence>
<evidence type="ECO:0000256" key="8">
    <source>
        <dbReference type="SAM" id="MobiDB-lite"/>
    </source>
</evidence>
<dbReference type="Gene3D" id="1.20.1720.10">
    <property type="entry name" value="Multidrug resistance protein D"/>
    <property type="match status" value="1"/>
</dbReference>
<dbReference type="SUPFAM" id="SSF103473">
    <property type="entry name" value="MFS general substrate transporter"/>
    <property type="match status" value="1"/>
</dbReference>
<feature type="transmembrane region" description="Helical" evidence="9">
    <location>
        <begin position="263"/>
        <end position="282"/>
    </location>
</feature>
<feature type="compositionally biased region" description="Low complexity" evidence="8">
    <location>
        <begin position="19"/>
        <end position="28"/>
    </location>
</feature>
<reference evidence="12" key="1">
    <citation type="submission" date="2023-08" db="EMBL/GenBank/DDBJ databases">
        <title>Rhodospirillaceae gen. nov., a novel taxon isolated from the Yangtze River Yuezi River estuary sludge.</title>
        <authorList>
            <person name="Ruan L."/>
        </authorList>
    </citation>
    <scope>NUCLEOTIDE SEQUENCE [LARGE SCALE GENOMIC DNA]</scope>
    <source>
        <strain evidence="12">R-7</strain>
    </source>
</reference>
<feature type="transmembrane region" description="Helical" evidence="9">
    <location>
        <begin position="399"/>
        <end position="420"/>
    </location>
</feature>
<protein>
    <submittedName>
        <fullName evidence="11">MDR family MFS transporter</fullName>
    </submittedName>
</protein>
<dbReference type="InterPro" id="IPR020846">
    <property type="entry name" value="MFS_dom"/>
</dbReference>
<keyword evidence="12" id="KW-1185">Reference proteome</keyword>
<keyword evidence="4" id="KW-1003">Cell membrane</keyword>
<dbReference type="Gene3D" id="1.20.1250.20">
    <property type="entry name" value="MFS general substrate transporter like domains"/>
    <property type="match status" value="1"/>
</dbReference>
<feature type="transmembrane region" description="Helical" evidence="9">
    <location>
        <begin position="83"/>
        <end position="103"/>
    </location>
</feature>
<keyword evidence="3" id="KW-0813">Transport</keyword>
<feature type="transmembrane region" description="Helical" evidence="9">
    <location>
        <begin position="43"/>
        <end position="63"/>
    </location>
</feature>
<feature type="transmembrane region" description="Helical" evidence="9">
    <location>
        <begin position="515"/>
        <end position="537"/>
    </location>
</feature>
<comment type="subcellular location">
    <subcellularLocation>
        <location evidence="1">Cell membrane</location>
        <topology evidence="1">Multi-pass membrane protein</topology>
    </subcellularLocation>
</comment>
<evidence type="ECO:0000256" key="5">
    <source>
        <dbReference type="ARBA" id="ARBA00022692"/>
    </source>
</evidence>
<evidence type="ECO:0000313" key="11">
    <source>
        <dbReference type="EMBL" id="MDQ7249551.1"/>
    </source>
</evidence>
<dbReference type="NCBIfam" id="TIGR00711">
    <property type="entry name" value="efflux_EmrB"/>
    <property type="match status" value="1"/>
</dbReference>
<feature type="transmembrane region" description="Helical" evidence="9">
    <location>
        <begin position="232"/>
        <end position="251"/>
    </location>
</feature>
<sequence length="549" mass="58441">MSVAECFDANGERKPGWTPPAQAAAPATAPANQNTDAVSLKTWIAVIGATLGAFLAVLNIQIVNSSLADIQGAIGAGIDDGGWVSTSYLITEIIVIPLSGWLARVFSMRLYLLVNTVLFLAFSVACAYAGNLTEMIILRAFQGFSGGVLIPLAFNIIVTMLPRSKQPVGLALFALSATFAPAIGPTIGGYLNENYGWEYIFYVNLVPGLIMLGMLFYSLPKAAMQLGLLKDGDWFGIVAMAIGLGSLQTFLEEGNKDDWFGSQYITNLAITAAIALTAFLIIELTVKRPLQNLKLLLRRNFGLGTLSNVLLGAALYGSSFVLPLYLSQVQGYNAEQIGEVLAWTGIPQLVMIPLIPRLMKIVDARILIGLGFALFAASNFMNFALTSDYAGPELLLPNIVRAVGQALIFTSLSVVASAGIETENAGSASGLFNMTRNLGGAIGIAILQTLLTKREQFHSNVLVQSVSQFNEATRQRIGEFTRYFLSHGISDPATARHEAVIAIGRIVRKQATIMAYSDVFVLLGVALVVALAITLALKKSEGGAAGGAH</sequence>
<evidence type="ECO:0000256" key="3">
    <source>
        <dbReference type="ARBA" id="ARBA00022448"/>
    </source>
</evidence>